<evidence type="ECO:0000256" key="1">
    <source>
        <dbReference type="ARBA" id="ARBA00010945"/>
    </source>
</evidence>
<evidence type="ECO:0000259" key="4">
    <source>
        <dbReference type="Pfam" id="PF00817"/>
    </source>
</evidence>
<dbReference type="OrthoDB" id="9788640at2"/>
<dbReference type="CDD" id="cd03468">
    <property type="entry name" value="PolY_like"/>
    <property type="match status" value="1"/>
</dbReference>
<dbReference type="EMBL" id="CP028918">
    <property type="protein sequence ID" value="AWB47286.1"/>
    <property type="molecule type" value="Genomic_DNA"/>
</dbReference>
<dbReference type="SUPFAM" id="SSF56672">
    <property type="entry name" value="DNA/RNA polymerases"/>
    <property type="match status" value="1"/>
</dbReference>
<dbReference type="Gene3D" id="3.40.1170.60">
    <property type="match status" value="1"/>
</dbReference>
<protein>
    <submittedName>
        <fullName evidence="5">DNA methylase</fullName>
    </submittedName>
</protein>
<organism evidence="5 6">
    <name type="scientific">Paragemmobacter aquarius</name>
    <dbReference type="NCBI Taxonomy" id="2169400"/>
    <lineage>
        <taxon>Bacteria</taxon>
        <taxon>Pseudomonadati</taxon>
        <taxon>Pseudomonadota</taxon>
        <taxon>Alphaproteobacteria</taxon>
        <taxon>Rhodobacterales</taxon>
        <taxon>Paracoccaceae</taxon>
        <taxon>Paragemmobacter</taxon>
    </lineage>
</organism>
<dbReference type="RefSeq" id="WP_108434115.1">
    <property type="nucleotide sequence ID" value="NZ_CP028918.1"/>
</dbReference>
<dbReference type="GO" id="GO:0006281">
    <property type="term" value="P:DNA repair"/>
    <property type="evidence" value="ECO:0007669"/>
    <property type="project" value="InterPro"/>
</dbReference>
<dbReference type="PANTHER" id="PTHR35369">
    <property type="entry name" value="BLR3025 PROTEIN-RELATED"/>
    <property type="match status" value="1"/>
</dbReference>
<proteinExistence type="inferred from homology"/>
<feature type="compositionally biased region" description="Low complexity" evidence="3">
    <location>
        <begin position="190"/>
        <end position="200"/>
    </location>
</feature>
<reference evidence="5 6" key="1">
    <citation type="submission" date="2018-04" db="EMBL/GenBank/DDBJ databases">
        <title>Genome sequencing of Gemmobacter.</title>
        <authorList>
            <person name="Yi H."/>
            <person name="Baek M.-G."/>
        </authorList>
    </citation>
    <scope>NUCLEOTIDE SEQUENCE [LARGE SCALE GENOMIC DNA]</scope>
    <source>
        <strain evidence="5 6">HYN0069</strain>
    </source>
</reference>
<dbReference type="Proteomes" id="UP000244496">
    <property type="component" value="Chromosome"/>
</dbReference>
<dbReference type="InterPro" id="IPR001126">
    <property type="entry name" value="UmuC"/>
</dbReference>
<evidence type="ECO:0000313" key="5">
    <source>
        <dbReference type="EMBL" id="AWB47286.1"/>
    </source>
</evidence>
<feature type="domain" description="UmuC" evidence="4">
    <location>
        <begin position="30"/>
        <end position="153"/>
    </location>
</feature>
<keyword evidence="5" id="KW-0808">Transferase</keyword>
<keyword evidence="2" id="KW-0227">DNA damage</keyword>
<accession>A0A2S0UHJ7</accession>
<evidence type="ECO:0000256" key="3">
    <source>
        <dbReference type="SAM" id="MobiDB-lite"/>
    </source>
</evidence>
<dbReference type="InterPro" id="IPR043502">
    <property type="entry name" value="DNA/RNA_pol_sf"/>
</dbReference>
<dbReference type="KEGG" id="geh:HYN69_01090"/>
<evidence type="ECO:0000256" key="2">
    <source>
        <dbReference type="ARBA" id="ARBA00022763"/>
    </source>
</evidence>
<feature type="region of interest" description="Disordered" evidence="3">
    <location>
        <begin position="181"/>
        <end position="200"/>
    </location>
</feature>
<name>A0A2S0UHJ7_9RHOB</name>
<gene>
    <name evidence="5" type="ORF">HYN69_01090</name>
</gene>
<dbReference type="Gene3D" id="3.30.70.270">
    <property type="match status" value="1"/>
</dbReference>
<dbReference type="PANTHER" id="PTHR35369:SF2">
    <property type="entry name" value="BLR3025 PROTEIN"/>
    <property type="match status" value="1"/>
</dbReference>
<evidence type="ECO:0000313" key="6">
    <source>
        <dbReference type="Proteomes" id="UP000244496"/>
    </source>
</evidence>
<dbReference type="GO" id="GO:0008168">
    <property type="term" value="F:methyltransferase activity"/>
    <property type="evidence" value="ECO:0007669"/>
    <property type="project" value="UniProtKB-KW"/>
</dbReference>
<dbReference type="InterPro" id="IPR043128">
    <property type="entry name" value="Rev_trsase/Diguanyl_cyclase"/>
</dbReference>
<comment type="similarity">
    <text evidence="1">Belongs to the DNA polymerase type-Y family.</text>
</comment>
<sequence>MAKRRILVIWFPRLGVERVLRRRGAALPAPFAVVGDRNGAQVLVSVNPEAGALGLFEGQGLRDARAICPALDTVTQDERAEAAFLTVLRRWLGKYSPWVAEDAPDGVMLDLTGCAHLFGGEAALMEQVADECEAMGLTLRAGLADTPGAAWALARFAGRGGGGGAETRSGDDIAQEAHATRSKAVRRRAGPVAPAGPQGVIAPEGRARQMLGPLPVAALRLGADVVEGLARLGVRRIEDLAVLPRATLPKRFGPMVLRRLDQAFGLEIEPVTPAKAPLHFAARLSFPDPIGLLGDVEAGVDRLLPVLCAKLASRSRGARRVRLQAFRADGDVQVAEVGLARASDRVESIRPLLALKLGDIDAGFGIDMLRIEAVLTEPLMAVQFRARMGEDAAPVPQDTALDEIIGKLGTRLGAEAVTRFHPAESHAPERAFQVLAAAWSQPLGKPWEGCGRPRPLVMLRPEPVAGPEGPVPPKGFRWRRRDWVTRVATGPERIAPEWWLDRPEWRSGPRDYWRMETEDGTRLWLFYAHGGDVSGGGSVRGCLRERFLAKKSRRNLTQIPRSGVEPKSASDFAAISS</sequence>
<dbReference type="GO" id="GO:0032259">
    <property type="term" value="P:methylation"/>
    <property type="evidence" value="ECO:0007669"/>
    <property type="project" value="UniProtKB-KW"/>
</dbReference>
<keyword evidence="5" id="KW-0489">Methyltransferase</keyword>
<dbReference type="AlphaFoldDB" id="A0A2S0UHJ7"/>
<keyword evidence="6" id="KW-1185">Reference proteome</keyword>
<dbReference type="Pfam" id="PF00817">
    <property type="entry name" value="IMS"/>
    <property type="match status" value="1"/>
</dbReference>
<dbReference type="InterPro" id="IPR050356">
    <property type="entry name" value="SulA_CellDiv_inhibitor"/>
</dbReference>